<keyword evidence="1" id="KW-0732">Signal</keyword>
<accession>A0A366CV84</accession>
<dbReference type="Proteomes" id="UP000252086">
    <property type="component" value="Unassembled WGS sequence"/>
</dbReference>
<dbReference type="EMBL" id="QNRF01000008">
    <property type="protein sequence ID" value="RBO80224.1"/>
    <property type="molecule type" value="Genomic_DNA"/>
</dbReference>
<name>A0A366CV84_9GAMM</name>
<comment type="caution">
    <text evidence="2">The sequence shown here is derived from an EMBL/GenBank/DDBJ whole genome shotgun (WGS) entry which is preliminary data.</text>
</comment>
<evidence type="ECO:0000313" key="2">
    <source>
        <dbReference type="EMBL" id="RBO80224.1"/>
    </source>
</evidence>
<dbReference type="OrthoDB" id="1491713at2"/>
<feature type="chain" id="PRO_5017082250" evidence="1">
    <location>
        <begin position="25"/>
        <end position="237"/>
    </location>
</feature>
<gene>
    <name evidence="2" type="ORF">DFP76_10887</name>
</gene>
<proteinExistence type="predicted"/>
<dbReference type="AlphaFoldDB" id="A0A366CV84"/>
<evidence type="ECO:0000256" key="1">
    <source>
        <dbReference type="SAM" id="SignalP"/>
    </source>
</evidence>
<feature type="signal peptide" evidence="1">
    <location>
        <begin position="1"/>
        <end position="24"/>
    </location>
</feature>
<dbReference type="RefSeq" id="WP_113875307.1">
    <property type="nucleotide sequence ID" value="NZ_QNRF01000008.1"/>
</dbReference>
<keyword evidence="3" id="KW-1185">Reference proteome</keyword>
<sequence>MQSMYSLRFVFTSLLLFSSSWSLANAPSSAVGQAFSLETGDLVYTEKHIKFDNAQHQVIYSEPDGTVFARKQIDFSNSLIRPSFQQENDRNGEAIAVKQAGERFLVKYRQQNGSETKEETVADKPNMVIDAGFDAFVRQYWQPLLSGKAMDIEYLVPSKRTTFSFRFQLADCLAETPSSAVCFTLSPVSWLVKMAVDPIVVAYDTSSQRLLRFTGRANISNAAGKYQSVDIRYQYND</sequence>
<evidence type="ECO:0000313" key="3">
    <source>
        <dbReference type="Proteomes" id="UP000252086"/>
    </source>
</evidence>
<organism evidence="2 3">
    <name type="scientific">Marinomonas aquiplantarum</name>
    <dbReference type="NCBI Taxonomy" id="491951"/>
    <lineage>
        <taxon>Bacteria</taxon>
        <taxon>Pseudomonadati</taxon>
        <taxon>Pseudomonadota</taxon>
        <taxon>Gammaproteobacteria</taxon>
        <taxon>Oceanospirillales</taxon>
        <taxon>Oceanospirillaceae</taxon>
        <taxon>Marinomonas</taxon>
    </lineage>
</organism>
<protein>
    <submittedName>
        <fullName evidence="2">Uncharacterized protein</fullName>
    </submittedName>
</protein>
<reference evidence="2 3" key="1">
    <citation type="submission" date="2018-06" db="EMBL/GenBank/DDBJ databases">
        <title>Genomic Encyclopedia of Type Strains, Phase III (KMG-III): the genomes of soil and plant-associated and newly described type strains.</title>
        <authorList>
            <person name="Whitman W."/>
        </authorList>
    </citation>
    <scope>NUCLEOTIDE SEQUENCE [LARGE SCALE GENOMIC DNA]</scope>
    <source>
        <strain evidence="2 3">CECT 7732</strain>
    </source>
</reference>